<dbReference type="AlphaFoldDB" id="A0A2I0T655"/>
<protein>
    <submittedName>
        <fullName evidence="2">Potassium voltage-gated channel subfamily kqt member 1-like isoform x3</fullName>
    </submittedName>
</protein>
<evidence type="ECO:0000256" key="1">
    <source>
        <dbReference type="SAM" id="MobiDB-lite"/>
    </source>
</evidence>
<feature type="region of interest" description="Disordered" evidence="1">
    <location>
        <begin position="1"/>
        <end position="22"/>
    </location>
</feature>
<dbReference type="EMBL" id="KZ517541">
    <property type="protein sequence ID" value="PKU29279.1"/>
    <property type="molecule type" value="Genomic_DNA"/>
</dbReference>
<dbReference type="OrthoDB" id="8879391at2759"/>
<sequence length="214" mass="23779">MDNLCGEVQGSTSQRNSLNGNRNSAALLEVRGSLSNMEYSSVALDPDTPVNNGSGVPRNSEEGTKAAALTASEVRRACAPKCFQSRYLTKTSTQGHVYNFLERPSGWKCFIYHFTVEPGWAALELRSRTIGYTEAGGTGTEENLGPRDRRLDWIVIEIETGASDAETGEKVIQEQASSRAKRSSLKQEGQRNKGWQLLEKRRLDRHKELELRDS</sequence>
<reference evidence="3" key="2">
    <citation type="submission" date="2017-12" db="EMBL/GenBank/DDBJ databases">
        <title>Genome sequence of the Bar-tailed Godwit (Limosa lapponica baueri).</title>
        <authorList>
            <person name="Lima N.C.B."/>
            <person name="Parody-Merino A.M."/>
            <person name="Battley P.F."/>
            <person name="Fidler A.E."/>
            <person name="Prosdocimi F."/>
        </authorList>
    </citation>
    <scope>NUCLEOTIDE SEQUENCE [LARGE SCALE GENOMIC DNA]</scope>
</reference>
<feature type="compositionally biased region" description="Polar residues" evidence="1">
    <location>
        <begin position="9"/>
        <end position="22"/>
    </location>
</feature>
<feature type="region of interest" description="Disordered" evidence="1">
    <location>
        <begin position="166"/>
        <end position="199"/>
    </location>
</feature>
<organism evidence="2 3">
    <name type="scientific">Limosa lapponica baueri</name>
    <dbReference type="NCBI Taxonomy" id="1758121"/>
    <lineage>
        <taxon>Eukaryota</taxon>
        <taxon>Metazoa</taxon>
        <taxon>Chordata</taxon>
        <taxon>Craniata</taxon>
        <taxon>Vertebrata</taxon>
        <taxon>Euteleostomi</taxon>
        <taxon>Archelosauria</taxon>
        <taxon>Archosauria</taxon>
        <taxon>Dinosauria</taxon>
        <taxon>Saurischia</taxon>
        <taxon>Theropoda</taxon>
        <taxon>Coelurosauria</taxon>
        <taxon>Aves</taxon>
        <taxon>Neognathae</taxon>
        <taxon>Neoaves</taxon>
        <taxon>Charadriiformes</taxon>
        <taxon>Scolopacidae</taxon>
        <taxon>Limosa</taxon>
    </lineage>
</organism>
<name>A0A2I0T655_LIMLA</name>
<accession>A0A2I0T655</accession>
<keyword evidence="3" id="KW-1185">Reference proteome</keyword>
<reference evidence="3" key="1">
    <citation type="submission" date="2017-11" db="EMBL/GenBank/DDBJ databases">
        <authorList>
            <person name="Lima N.C."/>
            <person name="Parody-Merino A.M."/>
            <person name="Battley P.F."/>
            <person name="Fidler A.E."/>
            <person name="Prosdocimi F."/>
        </authorList>
    </citation>
    <scope>NUCLEOTIDE SEQUENCE [LARGE SCALE GENOMIC DNA]</scope>
</reference>
<dbReference type="Proteomes" id="UP000233556">
    <property type="component" value="Unassembled WGS sequence"/>
</dbReference>
<evidence type="ECO:0000313" key="3">
    <source>
        <dbReference type="Proteomes" id="UP000233556"/>
    </source>
</evidence>
<feature type="region of interest" description="Disordered" evidence="1">
    <location>
        <begin position="42"/>
        <end position="64"/>
    </location>
</feature>
<proteinExistence type="predicted"/>
<evidence type="ECO:0000313" key="2">
    <source>
        <dbReference type="EMBL" id="PKU29279.1"/>
    </source>
</evidence>
<gene>
    <name evidence="2" type="ORF">llap_20417</name>
</gene>